<name>A0AAF0TG42_SOLVR</name>
<dbReference type="AlphaFoldDB" id="A0AAF0TG42"/>
<reference evidence="3" key="1">
    <citation type="submission" date="2023-08" db="EMBL/GenBank/DDBJ databases">
        <title>A de novo genome assembly of Solanum verrucosum Schlechtendal, a Mexican diploid species geographically isolated from the other diploid A-genome species in potato relatives.</title>
        <authorList>
            <person name="Hosaka K."/>
        </authorList>
    </citation>
    <scope>NUCLEOTIDE SEQUENCE</scope>
    <source>
        <tissue evidence="3">Young leaves</tissue>
    </source>
</reference>
<keyword evidence="4" id="KW-1185">Reference proteome</keyword>
<organism evidence="3 4">
    <name type="scientific">Solanum verrucosum</name>
    <dbReference type="NCBI Taxonomy" id="315347"/>
    <lineage>
        <taxon>Eukaryota</taxon>
        <taxon>Viridiplantae</taxon>
        <taxon>Streptophyta</taxon>
        <taxon>Embryophyta</taxon>
        <taxon>Tracheophyta</taxon>
        <taxon>Spermatophyta</taxon>
        <taxon>Magnoliopsida</taxon>
        <taxon>eudicotyledons</taxon>
        <taxon>Gunneridae</taxon>
        <taxon>Pentapetalae</taxon>
        <taxon>asterids</taxon>
        <taxon>lamiids</taxon>
        <taxon>Solanales</taxon>
        <taxon>Solanaceae</taxon>
        <taxon>Solanoideae</taxon>
        <taxon>Solaneae</taxon>
        <taxon>Solanum</taxon>
    </lineage>
</organism>
<dbReference type="InterPro" id="IPR025312">
    <property type="entry name" value="DUF4216"/>
</dbReference>
<evidence type="ECO:0008006" key="5">
    <source>
        <dbReference type="Google" id="ProtNLM"/>
    </source>
</evidence>
<dbReference type="PANTHER" id="PTHR48451">
    <property type="entry name" value="DUF4218 DOMAIN-CONTAINING PROTEIN"/>
    <property type="match status" value="1"/>
</dbReference>
<evidence type="ECO:0000259" key="1">
    <source>
        <dbReference type="Pfam" id="PF13952"/>
    </source>
</evidence>
<feature type="domain" description="DUF4216" evidence="1">
    <location>
        <begin position="262"/>
        <end position="324"/>
    </location>
</feature>
<evidence type="ECO:0000313" key="3">
    <source>
        <dbReference type="EMBL" id="WMV19192.1"/>
    </source>
</evidence>
<dbReference type="Proteomes" id="UP001234989">
    <property type="component" value="Chromosome 3"/>
</dbReference>
<dbReference type="InterPro" id="IPR025452">
    <property type="entry name" value="DUF4218"/>
</dbReference>
<sequence length="327" mass="38058">MLFPPSFFSVMVHLSVHLVDEAKLGGPVHYRNMYPVERELGYCKPYVRNKSQPEGCIAEGHIVEKTLTFCSWYIEDIKIRFNRPRRVHDEPTDMPSGMSSLFPQLGKLASASENFPLNPMQKLQTHRYVLLNCAIVTPFVDKFREYIKRSSRGRRPSPTEIERRVNKEFVDWFQKWIMNQDTIDTMSIDLKFLARGPSVNVRRFTAYNINGSKFRTLAREEGLKTQNSGVFLTSKTPCVASSVDRNLRQAELPYYGKLEDIIEINYNGRFKVVLFKCKWADTTRDRGYQKDHWNLNCVNFDRLIHTGEREEHVPYIEASQAKTVLCG</sequence>
<accession>A0AAF0TG42</accession>
<evidence type="ECO:0000259" key="2">
    <source>
        <dbReference type="Pfam" id="PF13960"/>
    </source>
</evidence>
<dbReference type="EMBL" id="CP133614">
    <property type="protein sequence ID" value="WMV19192.1"/>
    <property type="molecule type" value="Genomic_DNA"/>
</dbReference>
<feature type="domain" description="DUF4218" evidence="2">
    <location>
        <begin position="1"/>
        <end position="87"/>
    </location>
</feature>
<dbReference type="PANTHER" id="PTHR48451:SF1">
    <property type="entry name" value="DUF4218 DOMAIN-CONTAINING PROTEIN"/>
    <property type="match status" value="1"/>
</dbReference>
<dbReference type="Pfam" id="PF13960">
    <property type="entry name" value="DUF4218"/>
    <property type="match status" value="1"/>
</dbReference>
<proteinExistence type="predicted"/>
<protein>
    <recommendedName>
        <fullName evidence="5">DUF4218 domain-containing protein</fullName>
    </recommendedName>
</protein>
<dbReference type="Pfam" id="PF13952">
    <property type="entry name" value="DUF4216"/>
    <property type="match status" value="1"/>
</dbReference>
<gene>
    <name evidence="3" type="ORF">MTR67_012577</name>
</gene>
<evidence type="ECO:0000313" key="4">
    <source>
        <dbReference type="Proteomes" id="UP001234989"/>
    </source>
</evidence>